<keyword evidence="2" id="KW-1185">Reference proteome</keyword>
<accession>A0A9E7U3Q7</accession>
<dbReference type="AlphaFoldDB" id="A0A9E7U3Q7"/>
<dbReference type="KEGG" id="ssai:N0B31_15325"/>
<dbReference type="RefSeq" id="WP_260592499.1">
    <property type="nucleotide sequence ID" value="NZ_CP104003.1"/>
</dbReference>
<gene>
    <name evidence="1" type="ORF">N0B31_15325</name>
</gene>
<evidence type="ECO:0000313" key="1">
    <source>
        <dbReference type="EMBL" id="UWM53505.1"/>
    </source>
</evidence>
<organism evidence="1 2">
    <name type="scientific">Salinirubellus salinus</name>
    <dbReference type="NCBI Taxonomy" id="1364945"/>
    <lineage>
        <taxon>Archaea</taxon>
        <taxon>Methanobacteriati</taxon>
        <taxon>Methanobacteriota</taxon>
        <taxon>Stenosarchaea group</taxon>
        <taxon>Halobacteria</taxon>
        <taxon>Halobacteriales</taxon>
        <taxon>Natronomonadaceae</taxon>
        <taxon>Salinirubellus</taxon>
    </lineage>
</organism>
<name>A0A9E7U3Q7_9EURY</name>
<sequence>MSRTDTCPDCGGALERMTLQGTDAFGDLTIVDEGDDDGFLGSVRADEILEPVPYVCVECRRVLWYAER</sequence>
<dbReference type="EMBL" id="CP104003">
    <property type="protein sequence ID" value="UWM53505.1"/>
    <property type="molecule type" value="Genomic_DNA"/>
</dbReference>
<dbReference type="Proteomes" id="UP001057580">
    <property type="component" value="Chromosome"/>
</dbReference>
<protein>
    <recommendedName>
        <fullName evidence="3">Small CPxCG-related zinc finger protein</fullName>
    </recommendedName>
</protein>
<dbReference type="GeneID" id="74943821"/>
<proteinExistence type="predicted"/>
<evidence type="ECO:0008006" key="3">
    <source>
        <dbReference type="Google" id="ProtNLM"/>
    </source>
</evidence>
<reference evidence="1" key="1">
    <citation type="submission" date="2022-09" db="EMBL/GenBank/DDBJ databases">
        <title>Diverse halophilic archaea isolated from saline environments.</title>
        <authorList>
            <person name="Cui H.-L."/>
        </authorList>
    </citation>
    <scope>NUCLEOTIDE SEQUENCE</scope>
    <source>
        <strain evidence="1">ZS-35-S2</strain>
    </source>
</reference>
<evidence type="ECO:0000313" key="2">
    <source>
        <dbReference type="Proteomes" id="UP001057580"/>
    </source>
</evidence>